<dbReference type="InterPro" id="IPR050902">
    <property type="entry name" value="ABC_Transporter_SBP"/>
</dbReference>
<evidence type="ECO:0000259" key="2">
    <source>
        <dbReference type="PROSITE" id="PS50983"/>
    </source>
</evidence>
<evidence type="ECO:0000313" key="3">
    <source>
        <dbReference type="EMBL" id="MFC0605294.1"/>
    </source>
</evidence>
<dbReference type="RefSeq" id="WP_386064384.1">
    <property type="nucleotide sequence ID" value="NZ_JBHLTQ010000006.1"/>
</dbReference>
<comment type="caution">
    <text evidence="3">The sequence shown here is derived from an EMBL/GenBank/DDBJ whole genome shotgun (WGS) entry which is preliminary data.</text>
</comment>
<keyword evidence="1" id="KW-0732">Signal</keyword>
<dbReference type="InterPro" id="IPR002491">
    <property type="entry name" value="ABC_transptr_periplasmic_BD"/>
</dbReference>
<accession>A0ABV6QAH9</accession>
<proteinExistence type="predicted"/>
<protein>
    <submittedName>
        <fullName evidence="3">ABC transporter substrate-binding protein</fullName>
    </submittedName>
</protein>
<sequence length="262" mass="30479">MIFKDQLNRELELKRTPKRIISLVPSQTELLVDLGLEDFVVGVTKFCVHPKHLRMSKKVIGGTKQINIEKIKSLHPDIILCNKEENTEAIIESLKDVAPIHISDIYNLEDCFELINMYGTIFKVDKTASSLISNIQKERENFQNQLQNKERPKVAYFIWKDPWMVAASNTYIDYMLGEAGYLNVFSNEERYPEIDLSHSKLKETDIIFLSSEPYPFKENHISDLKTQFPEKKIKIVDGELFSWYGSRLKQSYSYFSLLKSGK</sequence>
<dbReference type="EMBL" id="JBHLTQ010000006">
    <property type="protein sequence ID" value="MFC0605294.1"/>
    <property type="molecule type" value="Genomic_DNA"/>
</dbReference>
<dbReference type="InterPro" id="IPR054828">
    <property type="entry name" value="Vit_B12_bind_prot"/>
</dbReference>
<dbReference type="PANTHER" id="PTHR30535">
    <property type="entry name" value="VITAMIN B12-BINDING PROTEIN"/>
    <property type="match status" value="1"/>
</dbReference>
<dbReference type="Pfam" id="PF01497">
    <property type="entry name" value="Peripla_BP_2"/>
    <property type="match status" value="1"/>
</dbReference>
<gene>
    <name evidence="3" type="ORF">ACFFGA_12060</name>
</gene>
<dbReference type="NCBIfam" id="NF038402">
    <property type="entry name" value="TroA_like"/>
    <property type="match status" value="1"/>
</dbReference>
<feature type="domain" description="Fe/B12 periplasmic-binding" evidence="2">
    <location>
        <begin position="19"/>
        <end position="262"/>
    </location>
</feature>
<reference evidence="3 4" key="1">
    <citation type="submission" date="2024-09" db="EMBL/GenBank/DDBJ databases">
        <authorList>
            <person name="Sun Q."/>
            <person name="Mori K."/>
        </authorList>
    </citation>
    <scope>NUCLEOTIDE SEQUENCE [LARGE SCALE GENOMIC DNA]</scope>
    <source>
        <strain evidence="3 4">NCAIM B.02481</strain>
    </source>
</reference>
<name>A0ABV6QAH9_9FLAO</name>
<dbReference type="PANTHER" id="PTHR30535:SF34">
    <property type="entry name" value="MOLYBDATE-BINDING PROTEIN MOLA"/>
    <property type="match status" value="1"/>
</dbReference>
<keyword evidence="4" id="KW-1185">Reference proteome</keyword>
<dbReference type="Gene3D" id="3.40.50.1980">
    <property type="entry name" value="Nitrogenase molybdenum iron protein domain"/>
    <property type="match status" value="2"/>
</dbReference>
<evidence type="ECO:0000313" key="4">
    <source>
        <dbReference type="Proteomes" id="UP001589832"/>
    </source>
</evidence>
<dbReference type="PROSITE" id="PS50983">
    <property type="entry name" value="FE_B12_PBP"/>
    <property type="match status" value="1"/>
</dbReference>
<evidence type="ECO:0000256" key="1">
    <source>
        <dbReference type="ARBA" id="ARBA00022729"/>
    </source>
</evidence>
<dbReference type="SUPFAM" id="SSF53807">
    <property type="entry name" value="Helical backbone' metal receptor"/>
    <property type="match status" value="1"/>
</dbReference>
<dbReference type="Proteomes" id="UP001589832">
    <property type="component" value="Unassembled WGS sequence"/>
</dbReference>
<organism evidence="3 4">
    <name type="scientific">Winogradskyella pulchriflava</name>
    <dbReference type="NCBI Taxonomy" id="1110688"/>
    <lineage>
        <taxon>Bacteria</taxon>
        <taxon>Pseudomonadati</taxon>
        <taxon>Bacteroidota</taxon>
        <taxon>Flavobacteriia</taxon>
        <taxon>Flavobacteriales</taxon>
        <taxon>Flavobacteriaceae</taxon>
        <taxon>Winogradskyella</taxon>
    </lineage>
</organism>